<feature type="domain" description="Chitin-binding type-2" evidence="15">
    <location>
        <begin position="526"/>
        <end position="582"/>
    </location>
</feature>
<feature type="compositionally biased region" description="Polar residues" evidence="11">
    <location>
        <begin position="1531"/>
        <end position="1540"/>
    </location>
</feature>
<feature type="compositionally biased region" description="Polar residues" evidence="11">
    <location>
        <begin position="1579"/>
        <end position="1590"/>
    </location>
</feature>
<feature type="compositionally biased region" description="Polar residues" evidence="11">
    <location>
        <begin position="1609"/>
        <end position="1619"/>
    </location>
</feature>
<dbReference type="FunFam" id="2.40.10.10:FF:000015">
    <property type="entry name" value="Atrial natriuretic peptide-converting enzyme"/>
    <property type="match status" value="1"/>
</dbReference>
<dbReference type="SUPFAM" id="SSF56487">
    <property type="entry name" value="SRCR-like"/>
    <property type="match status" value="2"/>
</dbReference>
<organism evidence="16 17">
    <name type="scientific">Drosophila pseudoobscura pseudoobscura</name>
    <name type="common">Fruit fly</name>
    <dbReference type="NCBI Taxonomy" id="46245"/>
    <lineage>
        <taxon>Eukaryota</taxon>
        <taxon>Metazoa</taxon>
        <taxon>Ecdysozoa</taxon>
        <taxon>Arthropoda</taxon>
        <taxon>Hexapoda</taxon>
        <taxon>Insecta</taxon>
        <taxon>Pterygota</taxon>
        <taxon>Neoptera</taxon>
        <taxon>Endopterygota</taxon>
        <taxon>Diptera</taxon>
        <taxon>Brachycera</taxon>
        <taxon>Muscomorpha</taxon>
        <taxon>Ephydroidea</taxon>
        <taxon>Drosophilidae</taxon>
        <taxon>Drosophila</taxon>
        <taxon>Sophophora</taxon>
    </lineage>
</organism>
<dbReference type="PANTHER" id="PTHR24258">
    <property type="entry name" value="SERINE PROTEASE-RELATED"/>
    <property type="match status" value="1"/>
</dbReference>
<dbReference type="SMART" id="SM00202">
    <property type="entry name" value="SR"/>
    <property type="match status" value="2"/>
</dbReference>
<dbReference type="PROSITE" id="PS50940">
    <property type="entry name" value="CHIT_BIND_II"/>
    <property type="match status" value="13"/>
</dbReference>
<feature type="region of interest" description="Disordered" evidence="11">
    <location>
        <begin position="1747"/>
        <end position="1783"/>
    </location>
</feature>
<feature type="region of interest" description="Disordered" evidence="11">
    <location>
        <begin position="1017"/>
        <end position="1041"/>
    </location>
</feature>
<dbReference type="GO" id="GO:0050832">
    <property type="term" value="P:defense response to fungus"/>
    <property type="evidence" value="ECO:0007669"/>
    <property type="project" value="UniProtKB-ARBA"/>
</dbReference>
<dbReference type="GO" id="GO:0005576">
    <property type="term" value="C:extracellular region"/>
    <property type="evidence" value="ECO:0007669"/>
    <property type="project" value="UniProtKB-SubCell"/>
</dbReference>
<feature type="domain" description="Chitin-binding type-2" evidence="15">
    <location>
        <begin position="1266"/>
        <end position="1326"/>
    </location>
</feature>
<dbReference type="InterPro" id="IPR001254">
    <property type="entry name" value="Trypsin_dom"/>
</dbReference>
<dbReference type="Pfam" id="PF01607">
    <property type="entry name" value="CBM_14"/>
    <property type="match status" value="10"/>
</dbReference>
<evidence type="ECO:0000256" key="11">
    <source>
        <dbReference type="SAM" id="MobiDB-lite"/>
    </source>
</evidence>
<dbReference type="InterPro" id="IPR002172">
    <property type="entry name" value="LDrepeatLR_classA_rpt"/>
</dbReference>
<dbReference type="InterPro" id="IPR023415">
    <property type="entry name" value="LDLR_class-A_CS"/>
</dbReference>
<dbReference type="PRINTS" id="PR00722">
    <property type="entry name" value="CHYMOTRYPSIN"/>
</dbReference>
<sequence length="2626" mass="289472">MAKWLLGLWLLLLVVNGHEANAYHSGGYRTSGSNQAEQAGLSAGHSAYGSSGNIQEQPIYERPSEGGVGGGACPPQFSGVVSYPYDCHRYVNCHNGSPTIQTCAPGTLFNARTLVCDHPSNVACATPAGGAQAAEPNRSARLREVDTEPRCTPGVIGLQPHPTDCTKFLNCANGKAFVQDCGPGTAFSPSALVCVHKSTVDCGAEAAGQGFSQVSSEVPRCPPGLRGLHQHHRDPYKYLVCGIGVQARVEQCPPGQNFDAHRLVCVFSASSSSQSSSSTFNSSELHVSDILCPTGANGLFVHPFDQTKFLNCKDGKVAVQGCQSGNVFSISKGYCHLKSQLILNDYVTYTISEISYEFSLILTACPNGLEGLHLYPYDAGKYVRCFASGQMSILECGPQNAFSLSQRDCRPRRQVRSGDRVRFWEEIEVQTTTTVSYLDSHGPTVLSSLRSCPLNLQGNYPYPFHAGHFVKCQNGLLQVECCPSGFVFSLSKRACAARHLLSAHEYLDYSYLSVEFSTEFMHDFTAVACPPQSRGYYLHPFDCTKYLKCLDQQTAIESCQQGLVFSISLQRCVSKDQLAANYDSVEYLWEAQHEPSEDGAGRQSYGKNLNVNGYASCPPGAFGLQVHPFDCTKFLNCANGQTFVESCGPGTAWSTASSTCDFAFKVDCSGRSASTVLNPSAHTKTSKTTAHLSGPEHIYEPTQPSSDPFTAVETNPSDLLCPAGVDGLFVHPFDQTKFLNCKAGKVAVQSCQPGYVFSISRGYCQLKSQLVYSDYVTYITSEISYEYSMILSACPGGTDGLHLYPYDAGKYVRCSASKMTILACEQQMAFSLSQKACRPRSQLNSEDRVKFLEELQVQTTYSYQDSQTLQSPLRSCPRNLQGNYPYPFHAGHFVKCQNGLLQVEGCPSGFVFSLSQRVCAARHLLSAHDFLDYVYLSGQFLTDFMQDLTMITCPPRSQGYYLHPFDCTKYVICWDQQTAIESCKQGEVFSISQQICVARDKVTASYDRVEYLGETQHELSEEAESEQPLPGRGFPHDGGYQPQHSGLPLDGRYQPQRYVPVFGGGNQPSLGSIIPQAAGYPPQAQPTGPAFDGGYQQSQGRGFPQEGGYQPAPAALMCPPRVTGLFPNPFDAMGYLHCMEGHTLTRRCSTTDVFSISRGFCVPHQQVASGDRIPYNQQRSVEEDAFVRCPTGASGNFVYPFDCAKFLSCGPNGMILTSCPADQYFSVRRGLCQPKEQVMREDRLYTNSELLIIYEWTQQMKAEGVKTVCPVGVSGSLPHPRISSKFIRCQPGLAEIYDCPSGQIFSISRRLCGPDAEMPSHDRCDYIVGGEGEASYGWRDQLNDNRQSKSYETAGQDQWGNRYVARTTTTVVGDGDRWRDMNMQRPPGIGFQHSPQYHANPSQGWSGQGSSYDHRSPTQSVLYVEGSLQLNRNYPTSKTPLAPMVPSAPLAPTTPGQVFYAERVEKEANPRGQAPGSIDTTGYNFSPSVEHGSPTNRWQPIPPKQTPSMPPLAPLGGQQTLELDYKPDNPPTYNQYQPSGRESHFRAHLAEQRPFEREHPSGTPLAGQQPIDLGYSPESFPNQQKPQDPQTYPRLPSQGLLPPNHDSDQLPSESHQIGTRFNPIASLQPHLPSPNERPSYRGAPSDESNLYGGLLPPNPSPPIPTQLPTTKTPSKLHTYPIYPHIGNASVPQSASHPHYSPSYAGISHSRNASWAKGSVITSTTTARTDDSDDLLVAEDNFEYEEIDLPTEATTSERSGLAPPPFNHQFYSPPKSLSSQASTPADPVSQLAISEALKLMLRPYFNHSGNAQERQAKQAESAIVSVISKPLTSTSPTTTTSTTTITSIPERIATTTPNPDDDAELIKAGEQESLDLTDDYSVFPDAGETARTEQTIDPTTYQSPTDFHRSTRRAEIETTTINWHASGHSRDFHRRHPNLLDPLSLQKHNHPPPNSHHHNPHRHHEHSPDFHRRHPEMPNPFPKKETLPEWELPEHQQPEKETDWKLMTNPNAESVTSRIDVRSFFNETCEFDCQNGICVPQDSVCDGFNHCGNRLDESNCNHLGYEVRLTGGEMPHMGRISVKINGQWGYVCDDKFGLRDADVVCRELGYKLGAQEVRGSSFYAPADQNFNYAMDEVECQGNETMLKDCHFKGWGVHNCGVDEVAGVACKVPMMKCPNNYWLCQTSKECIPPAFVCDHTADCADKSDESPTVCQAPVEFRLEGGRSSNEGRLEVKYHGVWGSVCDDDFNLKSAQVACNSLGYYGPAKLENNIFGHGNGPIWLDQVMCFGNESSIDKCSHWNWGDHNCNHTEDVALHCSAGPPPRSASRLKALKQGESGKSAALSYSDIGLWERSSRAMRSPRRCGIFKDDLSDEYAHSGERVVKGKTARRGRHPWQATIRTRGRGGISSHWCGAVVISKRHLLTAAHCLYGNAKDAYFVRVGDHYANIAESSEVDTFIEKWYTHEKFRDGTHMNNDIAVVVLKRPLKFSDYVQPICLPDKNVVFQGNRNCTISGWGSIKSGVSTPSQVLRSAELPILPDETCKQSKVYGSAMSEGMFCAGSMDESVDACEGDSGGPLVCSDDDGETLYGLISWGQHCGYINRPGVYVRVNHYIDWIYEKINESLLRF</sequence>
<evidence type="ECO:0000313" key="17">
    <source>
        <dbReference type="RefSeq" id="XP_015042526.2"/>
    </source>
</evidence>
<dbReference type="GO" id="GO:0160032">
    <property type="term" value="P:Toll receptor ligand protein activation cascade"/>
    <property type="evidence" value="ECO:0007669"/>
    <property type="project" value="UniProtKB-ARBA"/>
</dbReference>
<dbReference type="FunFam" id="3.10.250.10:FF:000026">
    <property type="entry name" value="Tequila, isoform D"/>
    <property type="match status" value="2"/>
</dbReference>
<keyword evidence="2" id="KW-0964">Secreted</keyword>
<name>A0A6I8VJC5_DROPS</name>
<keyword evidence="7" id="KW-0325">Glycoprotein</keyword>
<reference evidence="17" key="1">
    <citation type="submission" date="2025-08" db="UniProtKB">
        <authorList>
            <consortium name="RefSeq"/>
        </authorList>
    </citation>
    <scope>IDENTIFICATION</scope>
    <source>
        <strain evidence="17">MV-25-SWS-2005</strain>
        <tissue evidence="17">Whole body</tissue>
    </source>
</reference>
<keyword evidence="5 10" id="KW-0720">Serine protease</keyword>
<accession>A0A6I8VJC5</accession>
<evidence type="ECO:0000259" key="14">
    <source>
        <dbReference type="PROSITE" id="PS50287"/>
    </source>
</evidence>
<evidence type="ECO:0000259" key="15">
    <source>
        <dbReference type="PROSITE" id="PS50940"/>
    </source>
</evidence>
<dbReference type="SUPFAM" id="SSF57424">
    <property type="entry name" value="LDL receptor-like module"/>
    <property type="match status" value="2"/>
</dbReference>
<feature type="region of interest" description="Disordered" evidence="11">
    <location>
        <begin position="1886"/>
        <end position="1908"/>
    </location>
</feature>
<feature type="domain" description="Chitin-binding type-2" evidence="15">
    <location>
        <begin position="218"/>
        <end position="275"/>
    </location>
</feature>
<feature type="domain" description="Chitin-binding type-2" evidence="15">
    <location>
        <begin position="148"/>
        <end position="204"/>
    </location>
</feature>
<dbReference type="Pfam" id="PF00089">
    <property type="entry name" value="Trypsin"/>
    <property type="match status" value="1"/>
</dbReference>
<keyword evidence="16" id="KW-1185">Reference proteome</keyword>
<dbReference type="InterPro" id="IPR043504">
    <property type="entry name" value="Peptidase_S1_PA_chymotrypsin"/>
</dbReference>
<feature type="region of interest" description="Disordered" evidence="11">
    <location>
        <begin position="1940"/>
        <end position="1985"/>
    </location>
</feature>
<feature type="domain" description="Chitin-binding type-2" evidence="15">
    <location>
        <begin position="70"/>
        <end position="126"/>
    </location>
</feature>
<evidence type="ECO:0000256" key="7">
    <source>
        <dbReference type="ARBA" id="ARBA00023180"/>
    </source>
</evidence>
<comment type="subcellular location">
    <subcellularLocation>
        <location evidence="1">Secreted</location>
    </subcellularLocation>
</comment>
<gene>
    <name evidence="17" type="primary">teq</name>
</gene>
<dbReference type="InterPro" id="IPR033116">
    <property type="entry name" value="TRYPSIN_SER"/>
</dbReference>
<protein>
    <submittedName>
        <fullName evidence="17">Uncharacterized protein teq isoform X1</fullName>
    </submittedName>
</protein>
<feature type="disulfide bond" evidence="8">
    <location>
        <begin position="2044"/>
        <end position="2059"/>
    </location>
</feature>
<dbReference type="GO" id="GO:0004252">
    <property type="term" value="F:serine-type endopeptidase activity"/>
    <property type="evidence" value="ECO:0007669"/>
    <property type="project" value="InterPro"/>
</dbReference>
<evidence type="ECO:0000256" key="8">
    <source>
        <dbReference type="PROSITE-ProRule" id="PRU00124"/>
    </source>
</evidence>
<dbReference type="CDD" id="cd00112">
    <property type="entry name" value="LDLa"/>
    <property type="match status" value="2"/>
</dbReference>
<dbReference type="Gene3D" id="3.10.250.10">
    <property type="entry name" value="SRCR-like domain"/>
    <property type="match status" value="2"/>
</dbReference>
<proteinExistence type="predicted"/>
<dbReference type="PROSITE" id="PS01209">
    <property type="entry name" value="LDLRA_1"/>
    <property type="match status" value="1"/>
</dbReference>
<feature type="domain" description="Chitin-binding type-2" evidence="15">
    <location>
        <begin position="614"/>
        <end position="670"/>
    </location>
</feature>
<evidence type="ECO:0000256" key="12">
    <source>
        <dbReference type="SAM" id="SignalP"/>
    </source>
</evidence>
<dbReference type="ExpressionAtlas" id="A0A6I8VJC5">
    <property type="expression patterns" value="baseline"/>
</dbReference>
<dbReference type="InterPro" id="IPR009003">
    <property type="entry name" value="Peptidase_S1_PA"/>
</dbReference>
<feature type="domain" description="Chitin-binding type-2" evidence="15">
    <location>
        <begin position="950"/>
        <end position="1006"/>
    </location>
</feature>
<feature type="domain" description="Chitin-binding type-2" evidence="15">
    <location>
        <begin position="873"/>
        <end position="919"/>
    </location>
</feature>
<dbReference type="Proteomes" id="UP000001819">
    <property type="component" value="Chromosome X"/>
</dbReference>
<dbReference type="Gene3D" id="4.10.400.10">
    <property type="entry name" value="Low-density Lipoprotein Receptor"/>
    <property type="match status" value="2"/>
</dbReference>
<feature type="chain" id="PRO_5026098920" evidence="12">
    <location>
        <begin position="23"/>
        <end position="2626"/>
    </location>
</feature>
<dbReference type="RefSeq" id="XP_015042526.2">
    <property type="nucleotide sequence ID" value="XM_015187040.2"/>
</dbReference>
<evidence type="ECO:0000256" key="4">
    <source>
        <dbReference type="ARBA" id="ARBA00022801"/>
    </source>
</evidence>
<feature type="compositionally biased region" description="Basic residues" evidence="11">
    <location>
        <begin position="1946"/>
        <end position="1964"/>
    </location>
</feature>
<dbReference type="GO" id="GO:0035008">
    <property type="term" value="P:positive regulation of melanization defense response"/>
    <property type="evidence" value="ECO:0007669"/>
    <property type="project" value="UniProtKB-ARBA"/>
</dbReference>
<feature type="compositionally biased region" description="Polar residues" evidence="11">
    <location>
        <begin position="1478"/>
        <end position="1498"/>
    </location>
</feature>
<feature type="domain" description="SRCR" evidence="14">
    <location>
        <begin position="2066"/>
        <end position="2169"/>
    </location>
</feature>
<dbReference type="SUPFAM" id="SSF50494">
    <property type="entry name" value="Trypsin-like serine proteases"/>
    <property type="match status" value="1"/>
</dbReference>
<dbReference type="InterPro" id="IPR001314">
    <property type="entry name" value="Peptidase_S1A"/>
</dbReference>
<keyword evidence="4 10" id="KW-0378">Hydrolase</keyword>
<dbReference type="PRINTS" id="PR00258">
    <property type="entry name" value="SPERACTRCPTR"/>
</dbReference>
<feature type="region of interest" description="Disordered" evidence="11">
    <location>
        <begin position="1830"/>
        <end position="1860"/>
    </location>
</feature>
<dbReference type="SMART" id="SM00020">
    <property type="entry name" value="Tryp_SPc"/>
    <property type="match status" value="1"/>
</dbReference>
<dbReference type="PROSITE" id="PS50240">
    <property type="entry name" value="TRYPSIN_DOM"/>
    <property type="match status" value="1"/>
</dbReference>
<dbReference type="PANTHER" id="PTHR24258:SF128">
    <property type="entry name" value="TEQUILA, ISOFORM G"/>
    <property type="match status" value="1"/>
</dbReference>
<feature type="compositionally biased region" description="Pro residues" evidence="11">
    <location>
        <begin position="1656"/>
        <end position="1665"/>
    </location>
</feature>
<keyword evidence="3 10" id="KW-0645">Protease</keyword>
<feature type="signal peptide" evidence="12">
    <location>
        <begin position="1"/>
        <end position="22"/>
    </location>
</feature>
<dbReference type="InterPro" id="IPR036055">
    <property type="entry name" value="LDL_receptor-like_sf"/>
</dbReference>
<dbReference type="InterPro" id="IPR036772">
    <property type="entry name" value="SRCR-like_dom_sf"/>
</dbReference>
<feature type="disulfide bond" evidence="9">
    <location>
        <begin position="2138"/>
        <end position="2148"/>
    </location>
</feature>
<evidence type="ECO:0000256" key="1">
    <source>
        <dbReference type="ARBA" id="ARBA00004613"/>
    </source>
</evidence>
<dbReference type="InterPro" id="IPR002557">
    <property type="entry name" value="Chitin-bd_dom"/>
</dbReference>
<evidence type="ECO:0000256" key="10">
    <source>
        <dbReference type="RuleBase" id="RU363034"/>
    </source>
</evidence>
<dbReference type="SMART" id="SM00192">
    <property type="entry name" value="LDLa"/>
    <property type="match status" value="2"/>
</dbReference>
<evidence type="ECO:0000313" key="16">
    <source>
        <dbReference type="Proteomes" id="UP000001819"/>
    </source>
</evidence>
<dbReference type="Gene3D" id="2.40.10.10">
    <property type="entry name" value="Trypsin-like serine proteases"/>
    <property type="match status" value="1"/>
</dbReference>
<feature type="disulfide bond" evidence="8">
    <location>
        <begin position="2032"/>
        <end position="2050"/>
    </location>
</feature>
<evidence type="ECO:0000256" key="3">
    <source>
        <dbReference type="ARBA" id="ARBA00022670"/>
    </source>
</evidence>
<feature type="region of interest" description="Disordered" evidence="11">
    <location>
        <begin position="1468"/>
        <end position="1679"/>
    </location>
</feature>
<dbReference type="FunCoup" id="A0A6I8VJC5">
    <property type="interactions" value="2"/>
</dbReference>
<dbReference type="PROSITE" id="PS00135">
    <property type="entry name" value="TRYPSIN_SER"/>
    <property type="match status" value="1"/>
</dbReference>
<feature type="domain" description="Chitin-binding type-2" evidence="15">
    <location>
        <begin position="1115"/>
        <end position="1171"/>
    </location>
</feature>
<keyword evidence="12" id="KW-0732">Signal</keyword>
<dbReference type="SUPFAM" id="SSF57625">
    <property type="entry name" value="Invertebrate chitin-binding proteins"/>
    <property type="match status" value="15"/>
</dbReference>
<dbReference type="InterPro" id="IPR001190">
    <property type="entry name" value="SRCR"/>
</dbReference>
<dbReference type="InterPro" id="IPR036508">
    <property type="entry name" value="Chitin-bd_dom_sf"/>
</dbReference>
<dbReference type="GO" id="GO:0008061">
    <property type="term" value="F:chitin binding"/>
    <property type="evidence" value="ECO:0007669"/>
    <property type="project" value="InterPro"/>
</dbReference>
<dbReference type="GO" id="GO:0016020">
    <property type="term" value="C:membrane"/>
    <property type="evidence" value="ECO:0007669"/>
    <property type="project" value="InterPro"/>
</dbReference>
<evidence type="ECO:0000256" key="5">
    <source>
        <dbReference type="ARBA" id="ARBA00022825"/>
    </source>
</evidence>
<feature type="compositionally biased region" description="Basic and acidic residues" evidence="11">
    <location>
        <begin position="1541"/>
        <end position="1560"/>
    </location>
</feature>
<feature type="region of interest" description="Disordered" evidence="11">
    <location>
        <begin position="34"/>
        <end position="67"/>
    </location>
</feature>
<dbReference type="Gene3D" id="2.170.140.10">
    <property type="entry name" value="Chitin binding domain"/>
    <property type="match status" value="8"/>
</dbReference>
<dbReference type="Pfam" id="PF00530">
    <property type="entry name" value="SRCR"/>
    <property type="match status" value="2"/>
</dbReference>
<dbReference type="PROSITE" id="PS50287">
    <property type="entry name" value="SRCR_2"/>
    <property type="match status" value="2"/>
</dbReference>
<feature type="domain" description="Chitin-binding type-2" evidence="15">
    <location>
        <begin position="718"/>
        <end position="764"/>
    </location>
</feature>
<dbReference type="FunFam" id="2.170.140.10:FF:000003">
    <property type="entry name" value="Tequila, isoform D"/>
    <property type="match status" value="6"/>
</dbReference>
<feature type="domain" description="Chitin-binding type-2" evidence="15">
    <location>
        <begin position="1186"/>
        <end position="1242"/>
    </location>
</feature>
<dbReference type="PROSITE" id="PS00420">
    <property type="entry name" value="SRCR_1"/>
    <property type="match status" value="1"/>
</dbReference>
<dbReference type="Pfam" id="PF00057">
    <property type="entry name" value="Ldl_recept_a"/>
    <property type="match status" value="1"/>
</dbReference>
<feature type="disulfide bond" evidence="9">
    <location>
        <begin position="2286"/>
        <end position="2296"/>
    </location>
</feature>
<dbReference type="InterPro" id="IPR018114">
    <property type="entry name" value="TRYPSIN_HIS"/>
</dbReference>
<evidence type="ECO:0000256" key="6">
    <source>
        <dbReference type="ARBA" id="ARBA00023157"/>
    </source>
</evidence>
<feature type="compositionally biased region" description="Low complexity" evidence="11">
    <location>
        <begin position="1831"/>
        <end position="1848"/>
    </location>
</feature>
<feature type="domain" description="Peptidase S1" evidence="13">
    <location>
        <begin position="2381"/>
        <end position="2620"/>
    </location>
</feature>
<dbReference type="SMART" id="SM00494">
    <property type="entry name" value="ChtBD2"/>
    <property type="match status" value="15"/>
</dbReference>
<dbReference type="InParanoid" id="A0A6I8VJC5"/>
<feature type="domain" description="Chitin-binding type-2" evidence="15">
    <location>
        <begin position="289"/>
        <end position="335"/>
    </location>
</feature>
<dbReference type="PROSITE" id="PS50068">
    <property type="entry name" value="LDLRA_2"/>
    <property type="match status" value="2"/>
</dbReference>
<evidence type="ECO:0000256" key="9">
    <source>
        <dbReference type="PROSITE-ProRule" id="PRU00196"/>
    </source>
</evidence>
<feature type="domain" description="Chitin-binding type-2" evidence="15">
    <location>
        <begin position="791"/>
        <end position="847"/>
    </location>
</feature>
<evidence type="ECO:0000259" key="13">
    <source>
        <dbReference type="PROSITE" id="PS50240"/>
    </source>
</evidence>
<feature type="domain" description="SRCR" evidence="14">
    <location>
        <begin position="2218"/>
        <end position="2317"/>
    </location>
</feature>
<feature type="compositionally biased region" description="Polar residues" evidence="11">
    <location>
        <begin position="1891"/>
        <end position="1904"/>
    </location>
</feature>
<feature type="compositionally biased region" description="Pro residues" evidence="11">
    <location>
        <begin position="1500"/>
        <end position="1513"/>
    </location>
</feature>
<dbReference type="PROSITE" id="PS00134">
    <property type="entry name" value="TRYPSIN_HIS"/>
    <property type="match status" value="1"/>
</dbReference>
<comment type="caution">
    <text evidence="9">Lacks conserved residue(s) required for the propagation of feature annotation.</text>
</comment>
<keyword evidence="6 9" id="KW-1015">Disulfide bond</keyword>
<dbReference type="GO" id="GO:0006508">
    <property type="term" value="P:proteolysis"/>
    <property type="evidence" value="ECO:0007669"/>
    <property type="project" value="UniProtKB-KW"/>
</dbReference>
<dbReference type="CDD" id="cd00190">
    <property type="entry name" value="Tryp_SPc"/>
    <property type="match status" value="1"/>
</dbReference>
<evidence type="ECO:0000256" key="2">
    <source>
        <dbReference type="ARBA" id="ARBA00022525"/>
    </source>
</evidence>